<dbReference type="RefSeq" id="WP_093148375.1">
    <property type="nucleotide sequence ID" value="NZ_FNBW01000002.1"/>
</dbReference>
<proteinExistence type="predicted"/>
<evidence type="ECO:0000313" key="2">
    <source>
        <dbReference type="EMBL" id="SDF27070.1"/>
    </source>
</evidence>
<accession>A0A8G2BEZ0</accession>
<gene>
    <name evidence="2" type="ORF">SAMN05660686_00836</name>
</gene>
<evidence type="ECO:0000313" key="3">
    <source>
        <dbReference type="Proteomes" id="UP000198615"/>
    </source>
</evidence>
<comment type="caution">
    <text evidence="2">The sequence shown here is derived from an EMBL/GenBank/DDBJ whole genome shotgun (WGS) entry which is preliminary data.</text>
</comment>
<dbReference type="OrthoDB" id="9957583at2"/>
<reference evidence="2 3" key="1">
    <citation type="submission" date="2016-10" db="EMBL/GenBank/DDBJ databases">
        <authorList>
            <person name="Varghese N."/>
            <person name="Submissions S."/>
        </authorList>
    </citation>
    <scope>NUCLEOTIDE SEQUENCE [LARGE SCALE GENOMIC DNA]</scope>
    <source>
        <strain evidence="2 3">DSM 18839</strain>
    </source>
</reference>
<dbReference type="Proteomes" id="UP000198615">
    <property type="component" value="Unassembled WGS sequence"/>
</dbReference>
<dbReference type="EMBL" id="FNBW01000002">
    <property type="protein sequence ID" value="SDF27070.1"/>
    <property type="molecule type" value="Genomic_DNA"/>
</dbReference>
<organism evidence="2 3">
    <name type="scientific">Thalassobaculum litoreum DSM 18839</name>
    <dbReference type="NCBI Taxonomy" id="1123362"/>
    <lineage>
        <taxon>Bacteria</taxon>
        <taxon>Pseudomonadati</taxon>
        <taxon>Pseudomonadota</taxon>
        <taxon>Alphaproteobacteria</taxon>
        <taxon>Rhodospirillales</taxon>
        <taxon>Thalassobaculaceae</taxon>
        <taxon>Thalassobaculum</taxon>
    </lineage>
</organism>
<keyword evidence="1" id="KW-0732">Signal</keyword>
<keyword evidence="3" id="KW-1185">Reference proteome</keyword>
<protein>
    <submittedName>
        <fullName evidence="2">Uncharacterized protein</fullName>
    </submittedName>
</protein>
<feature type="signal peptide" evidence="1">
    <location>
        <begin position="1"/>
        <end position="39"/>
    </location>
</feature>
<dbReference type="AlphaFoldDB" id="A0A8G2BEZ0"/>
<evidence type="ECO:0000256" key="1">
    <source>
        <dbReference type="SAM" id="SignalP"/>
    </source>
</evidence>
<feature type="chain" id="PRO_5034863546" evidence="1">
    <location>
        <begin position="40"/>
        <end position="149"/>
    </location>
</feature>
<name>A0A8G2BEZ0_9PROT</name>
<sequence>MSWAETIWAEMIWADVIRRKTTGLAAVLALALLPGTAAAAASLDGIWGMDRGGTVDCATLVMVLRDGTYAKAMLDVGTTQGKRDSVAGTSTYAVAGDRVEIAPTLSFARPEPRQVFHWDPVADVLLRLEPAPRLTYRRCPDRPLNPMTR</sequence>